<keyword evidence="3" id="KW-1185">Reference proteome</keyword>
<name>A0A1Y2A3G7_9PLEO</name>
<proteinExistence type="predicted"/>
<dbReference type="EMBL" id="MCFA01000016">
    <property type="protein sequence ID" value="ORY16837.1"/>
    <property type="molecule type" value="Genomic_DNA"/>
</dbReference>
<dbReference type="AlphaFoldDB" id="A0A1Y2A3G7"/>
<evidence type="ECO:0000313" key="2">
    <source>
        <dbReference type="EMBL" id="ORY16837.1"/>
    </source>
</evidence>
<feature type="compositionally biased region" description="Low complexity" evidence="1">
    <location>
        <begin position="7"/>
        <end position="22"/>
    </location>
</feature>
<gene>
    <name evidence="2" type="ORF">BCR34DRAFT_88053</name>
</gene>
<feature type="region of interest" description="Disordered" evidence="1">
    <location>
        <begin position="1"/>
        <end position="53"/>
    </location>
</feature>
<protein>
    <submittedName>
        <fullName evidence="2">Uncharacterized protein</fullName>
    </submittedName>
</protein>
<sequence length="213" mass="24300">MDKSLYQPDGGAQAPQPQAGFAPPHPRDFPKYDSAPPLDIGSDPPHREARDHSQLNDCIISRLRSCTVWSSERVTSGNDRSDDVLRLFKRPDSLMSIMKQIQNPRTNSMAILASLKMRQYHFLTTAIMRSTHSSRRKVFLLLRFLVETVSATLTRPRSGQRYDNHPLRPSHISVCCTCRSLFVQRVIRLSEYKPAKFFGKLTEPGKLQYIGPF</sequence>
<feature type="compositionally biased region" description="Basic and acidic residues" evidence="1">
    <location>
        <begin position="44"/>
        <end position="53"/>
    </location>
</feature>
<reference evidence="2 3" key="1">
    <citation type="submission" date="2016-07" db="EMBL/GenBank/DDBJ databases">
        <title>Pervasive Adenine N6-methylation of Active Genes in Fungi.</title>
        <authorList>
            <consortium name="DOE Joint Genome Institute"/>
            <person name="Mondo S.J."/>
            <person name="Dannebaum R.O."/>
            <person name="Kuo R.C."/>
            <person name="Labutti K."/>
            <person name="Haridas S."/>
            <person name="Kuo A."/>
            <person name="Salamov A."/>
            <person name="Ahrendt S.R."/>
            <person name="Lipzen A."/>
            <person name="Sullivan W."/>
            <person name="Andreopoulos W.B."/>
            <person name="Clum A."/>
            <person name="Lindquist E."/>
            <person name="Daum C."/>
            <person name="Ramamoorthy G.K."/>
            <person name="Gryganskyi A."/>
            <person name="Culley D."/>
            <person name="Magnuson J.K."/>
            <person name="James T.Y."/>
            <person name="O'Malley M.A."/>
            <person name="Stajich J.E."/>
            <person name="Spatafora J.W."/>
            <person name="Visel A."/>
            <person name="Grigoriev I.V."/>
        </authorList>
    </citation>
    <scope>NUCLEOTIDE SEQUENCE [LARGE SCALE GENOMIC DNA]</scope>
    <source>
        <strain evidence="2 3">CBS 115471</strain>
    </source>
</reference>
<dbReference type="Proteomes" id="UP000193144">
    <property type="component" value="Unassembled WGS sequence"/>
</dbReference>
<evidence type="ECO:0000256" key="1">
    <source>
        <dbReference type="SAM" id="MobiDB-lite"/>
    </source>
</evidence>
<accession>A0A1Y2A3G7</accession>
<organism evidence="2 3">
    <name type="scientific">Clohesyomyces aquaticus</name>
    <dbReference type="NCBI Taxonomy" id="1231657"/>
    <lineage>
        <taxon>Eukaryota</taxon>
        <taxon>Fungi</taxon>
        <taxon>Dikarya</taxon>
        <taxon>Ascomycota</taxon>
        <taxon>Pezizomycotina</taxon>
        <taxon>Dothideomycetes</taxon>
        <taxon>Pleosporomycetidae</taxon>
        <taxon>Pleosporales</taxon>
        <taxon>Lindgomycetaceae</taxon>
        <taxon>Clohesyomyces</taxon>
    </lineage>
</organism>
<comment type="caution">
    <text evidence="2">The sequence shown here is derived from an EMBL/GenBank/DDBJ whole genome shotgun (WGS) entry which is preliminary data.</text>
</comment>
<evidence type="ECO:0000313" key="3">
    <source>
        <dbReference type="Proteomes" id="UP000193144"/>
    </source>
</evidence>